<dbReference type="InterPro" id="IPR027417">
    <property type="entry name" value="P-loop_NTPase"/>
</dbReference>
<evidence type="ECO:0000256" key="9">
    <source>
        <dbReference type="ARBA" id="ARBA00023136"/>
    </source>
</evidence>
<evidence type="ECO:0000256" key="8">
    <source>
        <dbReference type="ARBA" id="ARBA00022989"/>
    </source>
</evidence>
<feature type="domain" description="ABC transmembrane type-1" evidence="12">
    <location>
        <begin position="17"/>
        <end position="321"/>
    </location>
</feature>
<keyword evidence="5 10" id="KW-0812">Transmembrane</keyword>
<keyword evidence="7 13" id="KW-0067">ATP-binding</keyword>
<keyword evidence="3" id="KW-0813">Transport</keyword>
<dbReference type="InterPro" id="IPR011527">
    <property type="entry name" value="ABC1_TM_dom"/>
</dbReference>
<evidence type="ECO:0000256" key="4">
    <source>
        <dbReference type="ARBA" id="ARBA00022475"/>
    </source>
</evidence>
<comment type="subcellular location">
    <subcellularLocation>
        <location evidence="1">Cell membrane</location>
        <topology evidence="1">Multi-pass membrane protein</topology>
    </subcellularLocation>
</comment>
<feature type="transmembrane region" description="Helical" evidence="10">
    <location>
        <begin position="254"/>
        <end position="278"/>
    </location>
</feature>
<evidence type="ECO:0000256" key="3">
    <source>
        <dbReference type="ARBA" id="ARBA00022448"/>
    </source>
</evidence>
<feature type="domain" description="ABC transporter" evidence="11">
    <location>
        <begin position="353"/>
        <end position="589"/>
    </location>
</feature>
<dbReference type="PANTHER" id="PTHR43394:SF1">
    <property type="entry name" value="ATP-BINDING CASSETTE SUB-FAMILY B MEMBER 10, MITOCHONDRIAL"/>
    <property type="match status" value="1"/>
</dbReference>
<evidence type="ECO:0000313" key="14">
    <source>
        <dbReference type="Proteomes" id="UP000772186"/>
    </source>
</evidence>
<dbReference type="GO" id="GO:0016887">
    <property type="term" value="F:ATP hydrolysis activity"/>
    <property type="evidence" value="ECO:0007669"/>
    <property type="project" value="InterPro"/>
</dbReference>
<feature type="transmembrane region" description="Helical" evidence="10">
    <location>
        <begin position="177"/>
        <end position="197"/>
    </location>
</feature>
<gene>
    <name evidence="13" type="ORF">LAD73_02115</name>
</gene>
<comment type="similarity">
    <text evidence="2">Belongs to the ABC transporter superfamily.</text>
</comment>
<feature type="transmembrane region" description="Helical" evidence="10">
    <location>
        <begin position="298"/>
        <end position="320"/>
    </location>
</feature>
<dbReference type="SMART" id="SM00382">
    <property type="entry name" value="AAA"/>
    <property type="match status" value="1"/>
</dbReference>
<dbReference type="InterPro" id="IPR039421">
    <property type="entry name" value="Type_1_exporter"/>
</dbReference>
<evidence type="ECO:0000256" key="7">
    <source>
        <dbReference type="ARBA" id="ARBA00022840"/>
    </source>
</evidence>
<keyword evidence="9 10" id="KW-0472">Membrane</keyword>
<evidence type="ECO:0000313" key="13">
    <source>
        <dbReference type="EMBL" id="MBZ4195502.1"/>
    </source>
</evidence>
<dbReference type="GO" id="GO:0015421">
    <property type="term" value="F:ABC-type oligopeptide transporter activity"/>
    <property type="evidence" value="ECO:0007669"/>
    <property type="project" value="TreeGrafter"/>
</dbReference>
<dbReference type="EMBL" id="JAIQBY010000021">
    <property type="protein sequence ID" value="MBZ4195502.1"/>
    <property type="molecule type" value="Genomic_DNA"/>
</dbReference>
<dbReference type="Proteomes" id="UP000772186">
    <property type="component" value="Unassembled WGS sequence"/>
</dbReference>
<keyword evidence="4" id="KW-1003">Cell membrane</keyword>
<name>A0A953NEH3_9MOLU</name>
<evidence type="ECO:0000256" key="6">
    <source>
        <dbReference type="ARBA" id="ARBA00022741"/>
    </source>
</evidence>
<dbReference type="PANTHER" id="PTHR43394">
    <property type="entry name" value="ATP-DEPENDENT PERMEASE MDL1, MITOCHONDRIAL"/>
    <property type="match status" value="1"/>
</dbReference>
<sequence length="593" mass="66998">MIKMFKMLDKKIKWQFAFGCFLTLIFTILSIFLPLVVVLYIRLILSDPSKPFSVTLIKGLIEFGEVEYSLAFNWLTTVVLLQTLLTAILAFASTIVIVWAAEQSSYFYRTILFKKYQELSLKNITDLKSESLITRLSNDIAIFWEFLVNGATITIKSLFLIVGGLVITAIIDWRMALSIFGIIPFVVILGLVITLKVNPLLKRAQKTVENVTKIVDENISGIRVIKTFNLEEKRFNVLKEANGQWFKNQYRIGMIFSTAFPLFSTFVNLLIIGIYSVVGRNVVLSKVDKLTITNITLFLDYLWIVAGGILLFLAFLSSFIRARVSVGRILEVYEFKNDGLYLSEGLKVKTYDMKIDNLSFKYYDSSPSNVINNISLTIPFKKTIGIIGPTGSGKSTFVNLLVNNFKYYDGSIKLGGLEVNELNSKHLHDIVGIVYQDSLLYTGNIRDNMLWAKEDATDKEIELALKNACALDFVNEFSNKLHHPVYQGGKNLSGGQKQRLSIARTLLRKPKILILDDSTSALDNITAQKILTNIKENYECSTIIVSQKISAIKDANEIIVFSPSGHIIGIGTHDQLKENCSFYRKIYQTQLDQ</sequence>
<evidence type="ECO:0000259" key="12">
    <source>
        <dbReference type="PROSITE" id="PS50929"/>
    </source>
</evidence>
<dbReference type="GO" id="GO:0005886">
    <property type="term" value="C:plasma membrane"/>
    <property type="evidence" value="ECO:0007669"/>
    <property type="project" value="UniProtKB-SubCell"/>
</dbReference>
<dbReference type="Pfam" id="PF00005">
    <property type="entry name" value="ABC_tran"/>
    <property type="match status" value="1"/>
</dbReference>
<evidence type="ECO:0000256" key="1">
    <source>
        <dbReference type="ARBA" id="ARBA00004651"/>
    </source>
</evidence>
<keyword evidence="14" id="KW-1185">Reference proteome</keyword>
<dbReference type="AlphaFoldDB" id="A0A953NEH3"/>
<dbReference type="Pfam" id="PF00664">
    <property type="entry name" value="ABC_membrane"/>
    <property type="match status" value="1"/>
</dbReference>
<evidence type="ECO:0000256" key="10">
    <source>
        <dbReference type="SAM" id="Phobius"/>
    </source>
</evidence>
<dbReference type="PROSITE" id="PS50893">
    <property type="entry name" value="ABC_TRANSPORTER_2"/>
    <property type="match status" value="1"/>
</dbReference>
<dbReference type="PROSITE" id="PS50929">
    <property type="entry name" value="ABC_TM1F"/>
    <property type="match status" value="1"/>
</dbReference>
<protein>
    <submittedName>
        <fullName evidence="13">ABC transporter ATP-binding protein/permease</fullName>
    </submittedName>
</protein>
<accession>A0A953NEH3</accession>
<dbReference type="InterPro" id="IPR003439">
    <property type="entry name" value="ABC_transporter-like_ATP-bd"/>
</dbReference>
<reference evidence="13 14" key="1">
    <citation type="submission" date="2021-09" db="EMBL/GenBank/DDBJ databases">
        <title>WGS of Mycoplasma sp. Zaradi2 strains.</title>
        <authorList>
            <person name="Spergser J."/>
        </authorList>
    </citation>
    <scope>NUCLEOTIDE SEQUENCE [LARGE SCALE GENOMIC DNA]</scope>
    <source>
        <strain evidence="13 14">1331</strain>
    </source>
</reference>
<keyword evidence="8 10" id="KW-1133">Transmembrane helix</keyword>
<dbReference type="InterPro" id="IPR036640">
    <property type="entry name" value="ABC1_TM_sf"/>
</dbReference>
<comment type="caution">
    <text evidence="13">The sequence shown here is derived from an EMBL/GenBank/DDBJ whole genome shotgun (WGS) entry which is preliminary data.</text>
</comment>
<dbReference type="InterPro" id="IPR017871">
    <property type="entry name" value="ABC_transporter-like_CS"/>
</dbReference>
<dbReference type="SUPFAM" id="SSF90123">
    <property type="entry name" value="ABC transporter transmembrane region"/>
    <property type="match status" value="1"/>
</dbReference>
<evidence type="ECO:0000256" key="2">
    <source>
        <dbReference type="ARBA" id="ARBA00005417"/>
    </source>
</evidence>
<dbReference type="PROSITE" id="PS00211">
    <property type="entry name" value="ABC_TRANSPORTER_1"/>
    <property type="match status" value="1"/>
</dbReference>
<dbReference type="GO" id="GO:0005524">
    <property type="term" value="F:ATP binding"/>
    <property type="evidence" value="ECO:0007669"/>
    <property type="project" value="UniProtKB-KW"/>
</dbReference>
<proteinExistence type="inferred from homology"/>
<keyword evidence="6" id="KW-0547">Nucleotide-binding</keyword>
<dbReference type="SUPFAM" id="SSF52540">
    <property type="entry name" value="P-loop containing nucleoside triphosphate hydrolases"/>
    <property type="match status" value="1"/>
</dbReference>
<feature type="transmembrane region" description="Helical" evidence="10">
    <location>
        <begin position="79"/>
        <end position="101"/>
    </location>
</feature>
<dbReference type="Gene3D" id="1.20.1560.10">
    <property type="entry name" value="ABC transporter type 1, transmembrane domain"/>
    <property type="match status" value="1"/>
</dbReference>
<organism evidence="13 14">
    <name type="scientific">Mycoplasma tauri</name>
    <dbReference type="NCBI Taxonomy" id="547987"/>
    <lineage>
        <taxon>Bacteria</taxon>
        <taxon>Bacillati</taxon>
        <taxon>Mycoplasmatota</taxon>
        <taxon>Mollicutes</taxon>
        <taxon>Mycoplasmataceae</taxon>
        <taxon>Mycoplasma</taxon>
    </lineage>
</organism>
<dbReference type="Gene3D" id="3.40.50.300">
    <property type="entry name" value="P-loop containing nucleotide triphosphate hydrolases"/>
    <property type="match status" value="1"/>
</dbReference>
<dbReference type="RefSeq" id="WP_223644719.1">
    <property type="nucleotide sequence ID" value="NZ_JAIQBY010000021.1"/>
</dbReference>
<evidence type="ECO:0000256" key="5">
    <source>
        <dbReference type="ARBA" id="ARBA00022692"/>
    </source>
</evidence>
<feature type="transmembrane region" description="Helical" evidence="10">
    <location>
        <begin position="146"/>
        <end position="171"/>
    </location>
</feature>
<evidence type="ECO:0000259" key="11">
    <source>
        <dbReference type="PROSITE" id="PS50893"/>
    </source>
</evidence>
<dbReference type="FunFam" id="3.40.50.300:FF:000854">
    <property type="entry name" value="Multidrug ABC transporter ATP-binding protein"/>
    <property type="match status" value="1"/>
</dbReference>
<dbReference type="InterPro" id="IPR003593">
    <property type="entry name" value="AAA+_ATPase"/>
</dbReference>
<feature type="transmembrane region" description="Helical" evidence="10">
    <location>
        <begin position="21"/>
        <end position="45"/>
    </location>
</feature>